<gene>
    <name evidence="1" type="ORF">LCGC14_0567840</name>
</gene>
<accession>A0A0F9RQA0</accession>
<proteinExistence type="predicted"/>
<name>A0A0F9RQA0_9ZZZZ</name>
<dbReference type="AlphaFoldDB" id="A0A0F9RQA0"/>
<organism evidence="1">
    <name type="scientific">marine sediment metagenome</name>
    <dbReference type="NCBI Taxonomy" id="412755"/>
    <lineage>
        <taxon>unclassified sequences</taxon>
        <taxon>metagenomes</taxon>
        <taxon>ecological metagenomes</taxon>
    </lineage>
</organism>
<protein>
    <submittedName>
        <fullName evidence="1">Uncharacterized protein</fullName>
    </submittedName>
</protein>
<dbReference type="EMBL" id="LAZR01000828">
    <property type="protein sequence ID" value="KKN56859.1"/>
    <property type="molecule type" value="Genomic_DNA"/>
</dbReference>
<evidence type="ECO:0000313" key="1">
    <source>
        <dbReference type="EMBL" id="KKN56859.1"/>
    </source>
</evidence>
<sequence length="77" mass="8782">MRGAEKLSGFELQWWGYRHTNGNYQVKRWYGGELGQAALEDAYSSPFVDKVAQPFEAHGRQQALDRCRAIIRAAEGH</sequence>
<comment type="caution">
    <text evidence="1">The sequence shown here is derived from an EMBL/GenBank/DDBJ whole genome shotgun (WGS) entry which is preliminary data.</text>
</comment>
<reference evidence="1" key="1">
    <citation type="journal article" date="2015" name="Nature">
        <title>Complex archaea that bridge the gap between prokaryotes and eukaryotes.</title>
        <authorList>
            <person name="Spang A."/>
            <person name="Saw J.H."/>
            <person name="Jorgensen S.L."/>
            <person name="Zaremba-Niedzwiedzka K."/>
            <person name="Martijn J."/>
            <person name="Lind A.E."/>
            <person name="van Eijk R."/>
            <person name="Schleper C."/>
            <person name="Guy L."/>
            <person name="Ettema T.J."/>
        </authorList>
    </citation>
    <scope>NUCLEOTIDE SEQUENCE</scope>
</reference>